<evidence type="ECO:0000256" key="1">
    <source>
        <dbReference type="SAM" id="Phobius"/>
    </source>
</evidence>
<dbReference type="KEGG" id="tdn:Suden_1457"/>
<dbReference type="AlphaFoldDB" id="Q30QJ7"/>
<keyword evidence="1" id="KW-0812">Transmembrane</keyword>
<gene>
    <name evidence="2" type="ordered locus">Suden_1457</name>
</gene>
<feature type="transmembrane region" description="Helical" evidence="1">
    <location>
        <begin position="232"/>
        <end position="253"/>
    </location>
</feature>
<organism evidence="2 3">
    <name type="scientific">Sulfurimonas denitrificans (strain ATCC 33889 / DSM 1251)</name>
    <name type="common">Thiomicrospira denitrificans (strain ATCC 33889 / DSM 1251)</name>
    <dbReference type="NCBI Taxonomy" id="326298"/>
    <lineage>
        <taxon>Bacteria</taxon>
        <taxon>Pseudomonadati</taxon>
        <taxon>Campylobacterota</taxon>
        <taxon>Epsilonproteobacteria</taxon>
        <taxon>Campylobacterales</taxon>
        <taxon>Sulfurimonadaceae</taxon>
        <taxon>Sulfurimonas</taxon>
    </lineage>
</organism>
<evidence type="ECO:0000313" key="2">
    <source>
        <dbReference type="EMBL" id="ABB44734.1"/>
    </source>
</evidence>
<evidence type="ECO:0000313" key="3">
    <source>
        <dbReference type="Proteomes" id="UP000002714"/>
    </source>
</evidence>
<accession>Q30QJ7</accession>
<feature type="transmembrane region" description="Helical" evidence="1">
    <location>
        <begin position="188"/>
        <end position="205"/>
    </location>
</feature>
<feature type="transmembrane region" description="Helical" evidence="1">
    <location>
        <begin position="259"/>
        <end position="280"/>
    </location>
</feature>
<dbReference type="STRING" id="326298.Suden_1457"/>
<feature type="transmembrane region" description="Helical" evidence="1">
    <location>
        <begin position="149"/>
        <end position="176"/>
    </location>
</feature>
<keyword evidence="1" id="KW-0472">Membrane</keyword>
<dbReference type="HOGENOM" id="CLU_076079_0_0_7"/>
<dbReference type="eggNOG" id="ENOG5032SJ0">
    <property type="taxonomic scope" value="Bacteria"/>
</dbReference>
<reference evidence="2 3" key="1">
    <citation type="journal article" date="2008" name="Appl. Environ. Microbiol.">
        <title>Genome of the epsilonproteobacterial chemolithoautotroph Sulfurimonas denitrificans.</title>
        <authorList>
            <person name="Sievert S.M."/>
            <person name="Scott K.M."/>
            <person name="Klotz M.G."/>
            <person name="Chain P.S.G."/>
            <person name="Hauser L.J."/>
            <person name="Hemp J."/>
            <person name="Huegler M."/>
            <person name="Land M."/>
            <person name="Lapidus A."/>
            <person name="Larimer F.W."/>
            <person name="Lucas S."/>
            <person name="Malfatti S.A."/>
            <person name="Meyer F."/>
            <person name="Paulsen I.T."/>
            <person name="Ren Q."/>
            <person name="Simon J."/>
            <person name="Bailey K."/>
            <person name="Diaz E."/>
            <person name="Fitzpatrick K.A."/>
            <person name="Glover B."/>
            <person name="Gwatney N."/>
            <person name="Korajkic A."/>
            <person name="Long A."/>
            <person name="Mobberley J.M."/>
            <person name="Pantry S.N."/>
            <person name="Pazder G."/>
            <person name="Peterson S."/>
            <person name="Quintanilla J.D."/>
            <person name="Sprinkle R."/>
            <person name="Stephens J."/>
            <person name="Thomas P."/>
            <person name="Vaughn R."/>
            <person name="Weber M.J."/>
            <person name="Wooten L.L."/>
        </authorList>
    </citation>
    <scope>NUCLEOTIDE SEQUENCE [LARGE SCALE GENOMIC DNA]</scope>
    <source>
        <strain evidence="3">ATCC 33889 / DSM 1251</strain>
    </source>
</reference>
<evidence type="ECO:0008006" key="4">
    <source>
        <dbReference type="Google" id="ProtNLM"/>
    </source>
</evidence>
<dbReference type="Proteomes" id="UP000002714">
    <property type="component" value="Chromosome"/>
</dbReference>
<keyword evidence="1" id="KW-1133">Transmembrane helix</keyword>
<protein>
    <recommendedName>
        <fullName evidence="4">General glycosylation pathway protein</fullName>
    </recommendedName>
</protein>
<dbReference type="EMBL" id="CP000153">
    <property type="protein sequence ID" value="ABB44734.1"/>
    <property type="molecule type" value="Genomic_DNA"/>
</dbReference>
<proteinExistence type="predicted"/>
<keyword evidence="3" id="KW-1185">Reference proteome</keyword>
<sequence>MDKVMKEVINAYRAQKINVDSFLKTFIKSLPKNYIDQSLSILKQYRFIQLMYGVDSEFKQSTPVISKKESDLSQIGGNKSHYFLKLQLDEDDVYISNPYIHHKTGRASLSVVHFIDSTYYVFDVNLIHLLEDLKLIEYNSFHDKIKRTIYFFGSTMLAIVAIALIVYGGYVFFALIFSLSSSDFLHDIFKSIISMTLGLAIYDLAKQIFEHEVIYQSFHQTEDKQYKVLGKFLISIIIALSIETLMVVFKIALDDASKMLSAFYLLIGTTIMLIGLGYFYRTIQESTPKDDC</sequence>
<name>Q30QJ7_SULDN</name>